<evidence type="ECO:0000259" key="4">
    <source>
        <dbReference type="PROSITE" id="PS50905"/>
    </source>
</evidence>
<keyword evidence="1" id="KW-0813">Transport</keyword>
<dbReference type="Proteomes" id="UP000094570">
    <property type="component" value="Unassembled WGS sequence"/>
</dbReference>
<feature type="domain" description="Rubredoxin-like" evidence="3">
    <location>
        <begin position="134"/>
        <end position="167"/>
    </location>
</feature>
<comment type="caution">
    <text evidence="5">The sequence shown here is derived from an EMBL/GenBank/DDBJ whole genome shotgun (WGS) entry which is preliminary data.</text>
</comment>
<dbReference type="AlphaFoldDB" id="A0A1E3G2G9"/>
<dbReference type="PANTHER" id="PTHR33746">
    <property type="entry name" value="RUBRERYTHRIN"/>
    <property type="match status" value="1"/>
</dbReference>
<keyword evidence="2" id="KW-0249">Electron transport</keyword>
<dbReference type="InterPro" id="IPR009078">
    <property type="entry name" value="Ferritin-like_SF"/>
</dbReference>
<dbReference type="GO" id="GO:0005506">
    <property type="term" value="F:iron ion binding"/>
    <property type="evidence" value="ECO:0007669"/>
    <property type="project" value="InterPro"/>
</dbReference>
<dbReference type="InterPro" id="IPR012347">
    <property type="entry name" value="Ferritin-like"/>
</dbReference>
<dbReference type="GO" id="GO:0016491">
    <property type="term" value="F:oxidoreductase activity"/>
    <property type="evidence" value="ECO:0007669"/>
    <property type="project" value="InterPro"/>
</dbReference>
<dbReference type="PROSITE" id="PS50903">
    <property type="entry name" value="RUBREDOXIN_LIKE"/>
    <property type="match status" value="1"/>
</dbReference>
<evidence type="ECO:0000256" key="1">
    <source>
        <dbReference type="ARBA" id="ARBA00022448"/>
    </source>
</evidence>
<dbReference type="Pfam" id="PF21349">
    <property type="entry name" value="RUBY_RBDX"/>
    <property type="match status" value="1"/>
</dbReference>
<dbReference type="SUPFAM" id="SSF47240">
    <property type="entry name" value="Ferritin-like"/>
    <property type="match status" value="1"/>
</dbReference>
<sequence length="169" mass="19069">MREMTKKFLEDAFAGESMAHMKYLIFAEEAEKNGLKNLANTFRAIAYAEYVHAKNHFKALKKLGGTQENISSCIAGETFEIEEMYPVYNETAKLQGEKEAQITTYYALEAEKIHAEMYKKALKLASEGKDYDAERIYICPVCGYTAENEAPEKCPVCGAPKSSFVEFRG</sequence>
<dbReference type="InterPro" id="IPR024934">
    <property type="entry name" value="Rubredoxin-like_dom"/>
</dbReference>
<evidence type="ECO:0000259" key="3">
    <source>
        <dbReference type="PROSITE" id="PS50903"/>
    </source>
</evidence>
<dbReference type="CDD" id="cd00729">
    <property type="entry name" value="rubredoxin_SM"/>
    <property type="match status" value="1"/>
</dbReference>
<dbReference type="Gene3D" id="2.20.28.10">
    <property type="match status" value="1"/>
</dbReference>
<evidence type="ECO:0000313" key="6">
    <source>
        <dbReference type="Proteomes" id="UP000094570"/>
    </source>
</evidence>
<dbReference type="SUPFAM" id="SSF57802">
    <property type="entry name" value="Rubredoxin-like"/>
    <property type="match status" value="1"/>
</dbReference>
<dbReference type="OrthoDB" id="9799749at2"/>
<dbReference type="InterPro" id="IPR009040">
    <property type="entry name" value="Ferritin-like_diiron"/>
</dbReference>
<dbReference type="STRING" id="1008305.A4H02_05335"/>
<name>A0A1E3G2G9_9BACT</name>
<feature type="domain" description="Ferritin-like diiron" evidence="4">
    <location>
        <begin position="1"/>
        <end position="129"/>
    </location>
</feature>
<reference evidence="6" key="1">
    <citation type="submission" date="2016-04" db="EMBL/GenBank/DDBJ databases">
        <title>The genome sequence project of a novel Fervidobacterium isolate from a hot spring in Thailand.</title>
        <authorList>
            <person name="Gonzalez J.M."/>
            <person name="Cuecas A."/>
            <person name="Kanoksilapatham W."/>
        </authorList>
    </citation>
    <scope>NUCLEOTIDE SEQUENCE [LARGE SCALE GENOMIC DNA]</scope>
    <source>
        <strain evidence="6">FC2004</strain>
    </source>
</reference>
<accession>A0A1E3G2G9</accession>
<dbReference type="PROSITE" id="PS50905">
    <property type="entry name" value="FERRITIN_LIKE"/>
    <property type="match status" value="1"/>
</dbReference>
<dbReference type="Pfam" id="PF02915">
    <property type="entry name" value="Rubrerythrin"/>
    <property type="match status" value="1"/>
</dbReference>
<dbReference type="CDD" id="cd01041">
    <property type="entry name" value="Rubrerythrin"/>
    <property type="match status" value="1"/>
</dbReference>
<gene>
    <name evidence="5" type="ORF">A4H02_05335</name>
</gene>
<evidence type="ECO:0000256" key="2">
    <source>
        <dbReference type="ARBA" id="ARBA00022982"/>
    </source>
</evidence>
<protein>
    <submittedName>
        <fullName evidence="5">Rubrerythrin</fullName>
    </submittedName>
</protein>
<dbReference type="EMBL" id="LWAF01000006">
    <property type="protein sequence ID" value="ODN30455.1"/>
    <property type="molecule type" value="Genomic_DNA"/>
</dbReference>
<organism evidence="5 6">
    <name type="scientific">Fervidobacterium thailandense</name>
    <dbReference type="NCBI Taxonomy" id="1008305"/>
    <lineage>
        <taxon>Bacteria</taxon>
        <taxon>Thermotogati</taxon>
        <taxon>Thermotogota</taxon>
        <taxon>Thermotogae</taxon>
        <taxon>Thermotogales</taxon>
        <taxon>Fervidobacteriaceae</taxon>
        <taxon>Fervidobacterium</taxon>
    </lineage>
</organism>
<dbReference type="PANTHER" id="PTHR33746:SF4">
    <property type="entry name" value="RUBRERYTHRIN"/>
    <property type="match status" value="1"/>
</dbReference>
<proteinExistence type="predicted"/>
<dbReference type="InterPro" id="IPR048574">
    <property type="entry name" value="RUBY_RBDX"/>
</dbReference>
<keyword evidence="6" id="KW-1185">Reference proteome</keyword>
<dbReference type="Gene3D" id="1.20.1260.10">
    <property type="match status" value="1"/>
</dbReference>
<dbReference type="InterPro" id="IPR003251">
    <property type="entry name" value="Rr_diiron-bd_dom"/>
</dbReference>
<evidence type="ECO:0000313" key="5">
    <source>
        <dbReference type="EMBL" id="ODN30455.1"/>
    </source>
</evidence>
<dbReference type="RefSeq" id="WP_069293138.1">
    <property type="nucleotide sequence ID" value="NZ_CP140110.1"/>
</dbReference>
<dbReference type="InterPro" id="IPR052753">
    <property type="entry name" value="Rbr2/Nigerythrin"/>
</dbReference>